<organism evidence="2 3">
    <name type="scientific">Trypanosoma congolense (strain IL3000)</name>
    <dbReference type="NCBI Taxonomy" id="1068625"/>
    <lineage>
        <taxon>Eukaryota</taxon>
        <taxon>Discoba</taxon>
        <taxon>Euglenozoa</taxon>
        <taxon>Kinetoplastea</taxon>
        <taxon>Metakinetoplastina</taxon>
        <taxon>Trypanosomatida</taxon>
        <taxon>Trypanosomatidae</taxon>
        <taxon>Trypanosoma</taxon>
        <taxon>Nannomonas</taxon>
    </lineage>
</organism>
<feature type="compositionally biased region" description="Basic and acidic residues" evidence="1">
    <location>
        <begin position="223"/>
        <end position="232"/>
    </location>
</feature>
<name>F9W9E9_TRYCI</name>
<reference evidence="3" key="1">
    <citation type="submission" date="2011-07" db="EMBL/GenBank/DDBJ databases">
        <title>Divergent evolution of antigenic variation in African trypanosomes.</title>
        <authorList>
            <person name="Jackson A.P."/>
            <person name="Berry A."/>
            <person name="Allison H.C."/>
            <person name="Burton P."/>
            <person name="Anderson J."/>
            <person name="Aslett M."/>
            <person name="Brown R."/>
            <person name="Corton N."/>
            <person name="Harris D."/>
            <person name="Hauser H."/>
            <person name="Gamble J."/>
            <person name="Gilderthorp R."/>
            <person name="McQuillan J."/>
            <person name="Quail M.A."/>
            <person name="Sanders M."/>
            <person name="Van Tonder A."/>
            <person name="Ginger M.L."/>
            <person name="Donelson J.E."/>
            <person name="Field M.C."/>
            <person name="Barry J.D."/>
            <person name="Berriman M."/>
            <person name="Hertz-Fowler C."/>
        </authorList>
    </citation>
    <scope>NUCLEOTIDE SEQUENCE [LARGE SCALE GENOMIC DNA]</scope>
    <source>
        <strain evidence="3">IL3000</strain>
    </source>
</reference>
<proteinExistence type="predicted"/>
<evidence type="ECO:0000313" key="2">
    <source>
        <dbReference type="EMBL" id="CCD13849.1"/>
    </source>
</evidence>
<dbReference type="VEuPathDB" id="TriTrypDB:TcIL3000_0_45400"/>
<keyword evidence="3" id="KW-1185">Reference proteome</keyword>
<evidence type="ECO:0000313" key="3">
    <source>
        <dbReference type="Proteomes" id="UP000000702"/>
    </source>
</evidence>
<sequence>MQQRADNFVGGNVQEIAHHGNFVSTDYRYDEDTPDGVMVLRSPKANEPPLHLTEIPQHFLLNPKPPVQLKDRPDICDGSSWPRFHVPVHRPLPRRTWSPRDDRRRDTHLKSFLAPLFTDRDAEERVTLSFLQPPENNPRQEVEERKKREELMCKFYKSTNVQEEVAVRMPNLQRKVSNAFVPQCAASYTQSRIAQVEESRKRQVEIAEAMSKRASKQMWGRPSVERRETAVA</sequence>
<dbReference type="EMBL" id="CAEQ01001302">
    <property type="protein sequence ID" value="CCD13849.1"/>
    <property type="molecule type" value="Genomic_DNA"/>
</dbReference>
<dbReference type="OMA" id="KREELMC"/>
<dbReference type="AlphaFoldDB" id="F9W9E9"/>
<dbReference type="Proteomes" id="UP000000702">
    <property type="component" value="Unassembled WGS sequence"/>
</dbReference>
<feature type="region of interest" description="Disordered" evidence="1">
    <location>
        <begin position="209"/>
        <end position="232"/>
    </location>
</feature>
<evidence type="ECO:0000256" key="1">
    <source>
        <dbReference type="SAM" id="MobiDB-lite"/>
    </source>
</evidence>
<protein>
    <submittedName>
        <fullName evidence="2">WGS project CAEQ00000000 data, annotated contig 1854</fullName>
    </submittedName>
</protein>
<accession>F9W9E9</accession>
<reference evidence="2 3" key="2">
    <citation type="journal article" date="2012" name="Proc. Natl. Acad. Sci. U.S.A.">
        <title>Antigenic diversity is generated by distinct evolutionary mechanisms in African trypanosome species.</title>
        <authorList>
            <person name="Jackson A.P."/>
            <person name="Berry A."/>
            <person name="Aslett M."/>
            <person name="Allison H.C."/>
            <person name="Burton P."/>
            <person name="Vavrova-Anderson J."/>
            <person name="Brown R."/>
            <person name="Browne H."/>
            <person name="Corton N."/>
            <person name="Hauser H."/>
            <person name="Gamble J."/>
            <person name="Gilderthorp R."/>
            <person name="Marcello L."/>
            <person name="McQuillan J."/>
            <person name="Otto T.D."/>
            <person name="Quail M.A."/>
            <person name="Sanders M.J."/>
            <person name="van Tonder A."/>
            <person name="Ginger M.L."/>
            <person name="Field M.C."/>
            <person name="Barry J.D."/>
            <person name="Hertz-Fowler C."/>
            <person name="Berriman M."/>
        </authorList>
    </citation>
    <scope>NUCLEOTIDE SEQUENCE [LARGE SCALE GENOMIC DNA]</scope>
    <source>
        <strain evidence="2 3">IL3000</strain>
    </source>
</reference>
<gene>
    <name evidence="2" type="ORF">TCIL3000_0_45400</name>
</gene>
<comment type="caution">
    <text evidence="2">The sequence shown here is derived from an EMBL/GenBank/DDBJ whole genome shotgun (WGS) entry which is preliminary data.</text>
</comment>